<dbReference type="Pfam" id="PF15458">
    <property type="entry name" value="NTR2"/>
    <property type="match status" value="1"/>
</dbReference>
<dbReference type="GeneID" id="80919613"/>
<protein>
    <recommendedName>
        <fullName evidence="5">NTR2</fullName>
    </recommendedName>
</protein>
<evidence type="ECO:0000256" key="2">
    <source>
        <dbReference type="SAM" id="MobiDB-lite"/>
    </source>
</evidence>
<evidence type="ECO:0000313" key="4">
    <source>
        <dbReference type="Proteomes" id="UP001161438"/>
    </source>
</evidence>
<dbReference type="GO" id="GO:0000390">
    <property type="term" value="P:spliceosomal complex disassembly"/>
    <property type="evidence" value="ECO:0007669"/>
    <property type="project" value="InterPro"/>
</dbReference>
<feature type="region of interest" description="Disordered" evidence="2">
    <location>
        <begin position="29"/>
        <end position="52"/>
    </location>
</feature>
<name>A0AA35IRF9_SACMI</name>
<dbReference type="InterPro" id="IPR028211">
    <property type="entry name" value="Ntr2"/>
</dbReference>
<evidence type="ECO:0000256" key="1">
    <source>
        <dbReference type="SAM" id="Coils"/>
    </source>
</evidence>
<dbReference type="EMBL" id="OX365767">
    <property type="protein sequence ID" value="CAI4034780.1"/>
    <property type="molecule type" value="Genomic_DNA"/>
</dbReference>
<dbReference type="Proteomes" id="UP001161438">
    <property type="component" value="Chromosome 11"/>
</dbReference>
<evidence type="ECO:0000313" key="3">
    <source>
        <dbReference type="EMBL" id="CAI4034780.1"/>
    </source>
</evidence>
<feature type="coiled-coil region" evidence="1">
    <location>
        <begin position="286"/>
        <end position="320"/>
    </location>
</feature>
<gene>
    <name evidence="3" type="primary">SMKI11G2300</name>
    <name evidence="3" type="ORF">SMKI_11G2300</name>
</gene>
<dbReference type="GO" id="GO:0071008">
    <property type="term" value="C:U2-type post-mRNA release spliceosomal complex"/>
    <property type="evidence" value="ECO:0007669"/>
    <property type="project" value="InterPro"/>
</dbReference>
<feature type="region of interest" description="Disordered" evidence="2">
    <location>
        <begin position="1"/>
        <end position="20"/>
    </location>
</feature>
<sequence length="324" mass="37087">MAIKKRNKIRLPGGPPNELEVDASVHRSMQQLKPGTLNDSDDDDDDNDMFDLQPIKFKKVPKRDITFDAEQAAKEDDSHYKGLYQPKNNINTLKKNKDDLLVLNMEDLMEGGQQLLKNSSEVIDGLEGEHTISIPTREEIVKLKTQKAISRRNITKSDVVSEKDYVKLLDSEDKRELMETIKSNGGLKRINEKEIENFSDDDMQGFHDEKLALTDNQIAIQKDFKRKIIEEALSDAPHRANEEWETQLLSKGNIHKSDEKIITPLPILFPDNKETGNNTEGISEMVSKIRLQRKKVEMRLQALEKAKIDLENSKANIINKLMDN</sequence>
<accession>A0AA35IRF9</accession>
<dbReference type="RefSeq" id="XP_056077900.1">
    <property type="nucleotide sequence ID" value="XM_056223932.1"/>
</dbReference>
<keyword evidence="1" id="KW-0175">Coiled coil</keyword>
<dbReference type="AlphaFoldDB" id="A0AA35IRF9"/>
<evidence type="ECO:0008006" key="5">
    <source>
        <dbReference type="Google" id="ProtNLM"/>
    </source>
</evidence>
<reference evidence="3" key="1">
    <citation type="submission" date="2022-10" db="EMBL/GenBank/DDBJ databases">
        <authorList>
            <person name="Byrne P K."/>
        </authorList>
    </citation>
    <scope>NUCLEOTIDE SEQUENCE</scope>
    <source>
        <strain evidence="3">IFO1815</strain>
    </source>
</reference>
<feature type="compositionally biased region" description="Acidic residues" evidence="2">
    <location>
        <begin position="39"/>
        <end position="49"/>
    </location>
</feature>
<organism evidence="3 4">
    <name type="scientific">Saccharomyces mikatae IFO 1815</name>
    <dbReference type="NCBI Taxonomy" id="226126"/>
    <lineage>
        <taxon>Eukaryota</taxon>
        <taxon>Fungi</taxon>
        <taxon>Dikarya</taxon>
        <taxon>Ascomycota</taxon>
        <taxon>Saccharomycotina</taxon>
        <taxon>Saccharomycetes</taxon>
        <taxon>Saccharomycetales</taxon>
        <taxon>Saccharomycetaceae</taxon>
        <taxon>Saccharomyces</taxon>
    </lineage>
</organism>
<keyword evidence="4" id="KW-1185">Reference proteome</keyword>
<proteinExistence type="predicted"/>